<proteinExistence type="predicted"/>
<name>A0AAV2RA40_MEGNR</name>
<comment type="caution">
    <text evidence="1">The sequence shown here is derived from an EMBL/GenBank/DDBJ whole genome shotgun (WGS) entry which is preliminary data.</text>
</comment>
<accession>A0AAV2RA40</accession>
<keyword evidence="2" id="KW-1185">Reference proteome</keyword>
<organism evidence="1 2">
    <name type="scientific">Meganyctiphanes norvegica</name>
    <name type="common">Northern krill</name>
    <name type="synonym">Thysanopoda norvegica</name>
    <dbReference type="NCBI Taxonomy" id="48144"/>
    <lineage>
        <taxon>Eukaryota</taxon>
        <taxon>Metazoa</taxon>
        <taxon>Ecdysozoa</taxon>
        <taxon>Arthropoda</taxon>
        <taxon>Crustacea</taxon>
        <taxon>Multicrustacea</taxon>
        <taxon>Malacostraca</taxon>
        <taxon>Eumalacostraca</taxon>
        <taxon>Eucarida</taxon>
        <taxon>Euphausiacea</taxon>
        <taxon>Euphausiidae</taxon>
        <taxon>Meganyctiphanes</taxon>
    </lineage>
</organism>
<evidence type="ECO:0000313" key="2">
    <source>
        <dbReference type="Proteomes" id="UP001497623"/>
    </source>
</evidence>
<dbReference type="Proteomes" id="UP001497623">
    <property type="component" value="Unassembled WGS sequence"/>
</dbReference>
<evidence type="ECO:0000313" key="1">
    <source>
        <dbReference type="EMBL" id="CAL4116914.1"/>
    </source>
</evidence>
<sequence>QTFEGQVDVLQNLEVSGTINGISIPNDVMLVDVVNEHTGTITFTGNVRVNQLEVEHDITVDTINGYVLADVVVDTIYKNEDVTVYGPGITFLNEIVVTENLEVTGLIDGVDFSNFVSRALKKNSIVTQHVTGKITVEGSAYFGGILNLKTVNDLDWEVHLNNVVDVNYSGLITGNKTFTNLVVVRGDLISDDINHIDLSYLETRILSKTKEQTITGNYNITQDLKVGRMASRFIDGIDTDRLLRTDQDMSFKGMVTFKDELVIEAGLYAPHNTIDGCDLDRLC</sequence>
<gene>
    <name evidence="1" type="ORF">MNOR_LOCUS21073</name>
</gene>
<dbReference type="AlphaFoldDB" id="A0AAV2RA40"/>
<protein>
    <submittedName>
        <fullName evidence="1">Uncharacterized protein</fullName>
    </submittedName>
</protein>
<dbReference type="EMBL" id="CAXKWB010016715">
    <property type="protein sequence ID" value="CAL4116914.1"/>
    <property type="molecule type" value="Genomic_DNA"/>
</dbReference>
<reference evidence="1 2" key="1">
    <citation type="submission" date="2024-05" db="EMBL/GenBank/DDBJ databases">
        <authorList>
            <person name="Wallberg A."/>
        </authorList>
    </citation>
    <scope>NUCLEOTIDE SEQUENCE [LARGE SCALE GENOMIC DNA]</scope>
</reference>
<feature type="non-terminal residue" evidence="1">
    <location>
        <position position="1"/>
    </location>
</feature>